<feature type="binding site" evidence="4">
    <location>
        <position position="291"/>
    </location>
    <ligand>
        <name>ATP</name>
        <dbReference type="ChEBI" id="CHEBI:30616"/>
    </ligand>
</feature>
<dbReference type="SMART" id="SM00220">
    <property type="entry name" value="S_TKc"/>
    <property type="match status" value="1"/>
</dbReference>
<dbReference type="RefSeq" id="XP_015466477.1">
    <property type="nucleotide sequence ID" value="XM_015612676.1"/>
</dbReference>
<proteinExistence type="predicted"/>
<dbReference type="GO" id="GO:0005524">
    <property type="term" value="F:ATP binding"/>
    <property type="evidence" value="ECO:0007669"/>
    <property type="project" value="UniProtKB-UniRule"/>
</dbReference>
<evidence type="ECO:0000256" key="1">
    <source>
        <dbReference type="ARBA" id="ARBA00012513"/>
    </source>
</evidence>
<dbReference type="PROSITE" id="PS50011">
    <property type="entry name" value="PROTEIN_KINASE_DOM"/>
    <property type="match status" value="1"/>
</dbReference>
<dbReference type="Pfam" id="PF00069">
    <property type="entry name" value="Pkinase"/>
    <property type="match status" value="1"/>
</dbReference>
<evidence type="ECO:0000259" key="6">
    <source>
        <dbReference type="PROSITE" id="PS50011"/>
    </source>
</evidence>
<feature type="region of interest" description="Disordered" evidence="5">
    <location>
        <begin position="519"/>
        <end position="538"/>
    </location>
</feature>
<keyword evidence="3 4" id="KW-0067">ATP-binding</keyword>
<feature type="compositionally biased region" description="Basic and acidic residues" evidence="5">
    <location>
        <begin position="43"/>
        <end position="57"/>
    </location>
</feature>
<feature type="domain" description="Protein kinase" evidence="6">
    <location>
        <begin position="262"/>
        <end position="511"/>
    </location>
</feature>
<dbReference type="EC" id="2.7.11.1" evidence="1"/>
<dbReference type="InterPro" id="IPR011989">
    <property type="entry name" value="ARM-like"/>
</dbReference>
<protein>
    <recommendedName>
        <fullName evidence="1">non-specific serine/threonine protein kinase</fullName>
        <ecNumber evidence="1">2.7.11.1</ecNumber>
    </recommendedName>
</protein>
<dbReference type="GO" id="GO:0004674">
    <property type="term" value="F:protein serine/threonine kinase activity"/>
    <property type="evidence" value="ECO:0007669"/>
    <property type="project" value="UniProtKB-EC"/>
</dbReference>
<reference evidence="7 8" key="1">
    <citation type="submission" date="2015-11" db="EMBL/GenBank/DDBJ databases">
        <title>The genome of Debaryomyces fabryi.</title>
        <authorList>
            <person name="Tafer H."/>
            <person name="Lopandic K."/>
        </authorList>
    </citation>
    <scope>NUCLEOTIDE SEQUENCE [LARGE SCALE GENOMIC DNA]</scope>
    <source>
        <strain evidence="7 8">CBS 789</strain>
    </source>
</reference>
<dbReference type="Proteomes" id="UP000054251">
    <property type="component" value="Unassembled WGS sequence"/>
</dbReference>
<feature type="region of interest" description="Disordered" evidence="5">
    <location>
        <begin position="201"/>
        <end position="240"/>
    </location>
</feature>
<dbReference type="GO" id="GO:0030447">
    <property type="term" value="P:filamentous growth"/>
    <property type="evidence" value="ECO:0007669"/>
    <property type="project" value="UniProtKB-ARBA"/>
</dbReference>
<dbReference type="EMBL" id="LMYN01000090">
    <property type="protein sequence ID" value="KSA00375.1"/>
    <property type="molecule type" value="Genomic_DNA"/>
</dbReference>
<keyword evidence="2 4" id="KW-0547">Nucleotide-binding</keyword>
<dbReference type="OrthoDB" id="8693905at2759"/>
<evidence type="ECO:0000256" key="2">
    <source>
        <dbReference type="ARBA" id="ARBA00022741"/>
    </source>
</evidence>
<organism evidence="7 8">
    <name type="scientific">Debaryomyces fabryi</name>
    <dbReference type="NCBI Taxonomy" id="58627"/>
    <lineage>
        <taxon>Eukaryota</taxon>
        <taxon>Fungi</taxon>
        <taxon>Dikarya</taxon>
        <taxon>Ascomycota</taxon>
        <taxon>Saccharomycotina</taxon>
        <taxon>Pichiomycetes</taxon>
        <taxon>Debaryomycetaceae</taxon>
        <taxon>Debaryomyces</taxon>
    </lineage>
</organism>
<sequence length="1194" mass="135759">MLNIKYTPEESPSPNRWSSSREENSGLDKSSTGSNKRLSKNISKRDALEKYQEHDDGSSYMNDFDIEGSEDLNLSYSKFSRISGVSFISGNESNRLNSISGSPFVKNIQTRLQDIKFEEERKLNSRDAVRPSRSNRPKSSHARDKLMYLIDEGALKNANDENESPFIDHAPILKTPVEKIGSTFEDNFDLRPKKYDHLQNPKIRGSSEQSEHFAANGSKIPVRSTPDKRRQQRMSSVKVSLTPAQRFEKRPGTRLTNALENFQFSTLVGRGASANVYKGINLKTNQVVAIKQIILEKNQNVMELMGEIDLLKILKHPNIVKYHGFVKTSTSLNVFLEFCSKGSLRQLYQHSNHGLPEVQIIGFVRQILQGLNYLHEQGVVHRDVKAANVLITEDGFIKLADFGVATKVSSQHETVVGTPNWMAPETVLGGEGLCTASDIWSLGATIIELFTTNPPYHDLNPMATLHAIGTDDHPPLPKNISPLAKDFLLECFQKQPNLRISAKLLLKHKWVTKSTKEKHIADVSSSAPNSNSHTINPISIHNYSESNEENWENDFLDMNLPKIKASSAETMQSQSSRNESRTKIPKSELLNKFLDKNEDFDFEQETPTIISKFDKTDDLQVNLESNNLDESPHEEEDNDPFLEIDIEDFNTNELEVQSKMEFLTTKFSNRVDLCHSGNDEVTSSLIKITGRMLHLVKKYRILHDVLIRDHGILSLLELLENAPELPKHQKLWFHALSILNNIFEKNTSQFENFCLLGGIPVVTHFRSSSYDQQVRLQVVKFIKFLNFSEKALSMFVSSGGLRVLSKFVEEDFDATPEFPLTSIDCIYSILSKDLTRSKSNLCRILSKYGVIFWFVVLLNRLTKSHSKSTPDGISLDQILSTINKIIEIIKYFGQSETRVRVNISNSDLFKLLIKVYPSLQYQHQLVILKFFKSISQISDILKVLYSADILEFLVRIMEFYTPSRGHYKEVINVICPTLYNCCYLNHAREVDLVKLGAVPHLKTLSKINLPFRQFVLPVLCELVHCDEYVRQVLFKQDILAVYFNLLIDPYWQSNALDSILSWSQHAPDLVKLDTPKAIDCFVGGFMLPKVSSLESTLDNYLKLITVDRAVCFSMAKESIINNILLKLNVHNKNPVVQLNLLRILKSLVNIVKKTNMLDKLDISQNLITTLKTLKSRKTSVLVDELAIEIVSLVM</sequence>
<evidence type="ECO:0000256" key="4">
    <source>
        <dbReference type="PROSITE-ProRule" id="PRU10141"/>
    </source>
</evidence>
<comment type="caution">
    <text evidence="7">The sequence shown here is derived from an EMBL/GenBank/DDBJ whole genome shotgun (WGS) entry which is preliminary data.</text>
</comment>
<dbReference type="InterPro" id="IPR050629">
    <property type="entry name" value="STE20/SPS1-PAK"/>
</dbReference>
<dbReference type="GeneID" id="26840856"/>
<evidence type="ECO:0000256" key="5">
    <source>
        <dbReference type="SAM" id="MobiDB-lite"/>
    </source>
</evidence>
<dbReference type="SUPFAM" id="SSF56112">
    <property type="entry name" value="Protein kinase-like (PK-like)"/>
    <property type="match status" value="1"/>
</dbReference>
<evidence type="ECO:0000313" key="7">
    <source>
        <dbReference type="EMBL" id="KSA00375.1"/>
    </source>
</evidence>
<gene>
    <name evidence="7" type="ORF">AC631_03847</name>
</gene>
<dbReference type="SUPFAM" id="SSF48371">
    <property type="entry name" value="ARM repeat"/>
    <property type="match status" value="1"/>
</dbReference>
<dbReference type="Gene3D" id="1.10.510.10">
    <property type="entry name" value="Transferase(Phosphotransferase) domain 1"/>
    <property type="match status" value="1"/>
</dbReference>
<dbReference type="PANTHER" id="PTHR48012">
    <property type="entry name" value="STERILE20-LIKE KINASE, ISOFORM B-RELATED"/>
    <property type="match status" value="1"/>
</dbReference>
<dbReference type="InterPro" id="IPR000719">
    <property type="entry name" value="Prot_kinase_dom"/>
</dbReference>
<dbReference type="CDD" id="cd06627">
    <property type="entry name" value="STKc_Cdc7_like"/>
    <property type="match status" value="1"/>
</dbReference>
<keyword evidence="8" id="KW-1185">Reference proteome</keyword>
<evidence type="ECO:0000256" key="3">
    <source>
        <dbReference type="ARBA" id="ARBA00022840"/>
    </source>
</evidence>
<dbReference type="InterPro" id="IPR016024">
    <property type="entry name" value="ARM-type_fold"/>
</dbReference>
<dbReference type="GO" id="GO:0005737">
    <property type="term" value="C:cytoplasm"/>
    <property type="evidence" value="ECO:0007669"/>
    <property type="project" value="TreeGrafter"/>
</dbReference>
<dbReference type="AlphaFoldDB" id="A0A0V1PVV1"/>
<dbReference type="PROSITE" id="PS00108">
    <property type="entry name" value="PROTEIN_KINASE_ST"/>
    <property type="match status" value="1"/>
</dbReference>
<dbReference type="InterPro" id="IPR017441">
    <property type="entry name" value="Protein_kinase_ATP_BS"/>
</dbReference>
<dbReference type="InterPro" id="IPR011009">
    <property type="entry name" value="Kinase-like_dom_sf"/>
</dbReference>
<accession>A0A0V1PVV1</accession>
<feature type="region of interest" description="Disordered" evidence="5">
    <location>
        <begin position="1"/>
        <end position="62"/>
    </location>
</feature>
<feature type="region of interest" description="Disordered" evidence="5">
    <location>
        <begin position="122"/>
        <end position="144"/>
    </location>
</feature>
<name>A0A0V1PVV1_9ASCO</name>
<feature type="compositionally biased region" description="Polar residues" evidence="5">
    <location>
        <begin position="523"/>
        <end position="538"/>
    </location>
</feature>
<dbReference type="PROSITE" id="PS00107">
    <property type="entry name" value="PROTEIN_KINASE_ATP"/>
    <property type="match status" value="1"/>
</dbReference>
<dbReference type="InterPro" id="IPR008271">
    <property type="entry name" value="Ser/Thr_kinase_AS"/>
</dbReference>
<dbReference type="Gene3D" id="1.25.10.10">
    <property type="entry name" value="Leucine-rich Repeat Variant"/>
    <property type="match status" value="2"/>
</dbReference>
<feature type="compositionally biased region" description="Polar residues" evidence="5">
    <location>
        <begin position="27"/>
        <end position="36"/>
    </location>
</feature>
<evidence type="ECO:0000313" key="8">
    <source>
        <dbReference type="Proteomes" id="UP000054251"/>
    </source>
</evidence>
<dbReference type="PANTHER" id="PTHR48012:SF26">
    <property type="entry name" value="SERINE_THREONINE-PROTEIN KINASE DDB_G0283821-RELATED"/>
    <property type="match status" value="1"/>
</dbReference>